<dbReference type="GO" id="GO:0006260">
    <property type="term" value="P:DNA replication"/>
    <property type="evidence" value="ECO:0007669"/>
    <property type="project" value="InterPro"/>
</dbReference>
<protein>
    <submittedName>
        <fullName evidence="1">Uncharacterized protein</fullName>
    </submittedName>
</protein>
<proteinExistence type="predicted"/>
<dbReference type="InterPro" id="IPR008921">
    <property type="entry name" value="DNA_pol3_clamp-load_cplx_C"/>
</dbReference>
<sequence length="48" mass="5800">AEDAFSGQNYFPDGMKRGVYYLPVERGYERELKKRLDWFVKQRERRGG</sequence>
<dbReference type="AlphaFoldDB" id="A0A0F9AXN7"/>
<accession>A0A0F9AXN7</accession>
<comment type="caution">
    <text evidence="1">The sequence shown here is derived from an EMBL/GenBank/DDBJ whole genome shotgun (WGS) entry which is preliminary data.</text>
</comment>
<organism evidence="1">
    <name type="scientific">marine sediment metagenome</name>
    <dbReference type="NCBI Taxonomy" id="412755"/>
    <lineage>
        <taxon>unclassified sequences</taxon>
        <taxon>metagenomes</taxon>
        <taxon>ecological metagenomes</taxon>
    </lineage>
</organism>
<evidence type="ECO:0000313" key="1">
    <source>
        <dbReference type="EMBL" id="KKK77086.1"/>
    </source>
</evidence>
<dbReference type="SUPFAM" id="SSF48019">
    <property type="entry name" value="post-AAA+ oligomerization domain-like"/>
    <property type="match status" value="1"/>
</dbReference>
<dbReference type="Gene3D" id="1.10.3710.10">
    <property type="entry name" value="DNA polymerase III clamp loader subunits, C-terminal domain"/>
    <property type="match status" value="1"/>
</dbReference>
<dbReference type="EMBL" id="LAZR01055125">
    <property type="protein sequence ID" value="KKK77086.1"/>
    <property type="molecule type" value="Genomic_DNA"/>
</dbReference>
<dbReference type="GO" id="GO:0003677">
    <property type="term" value="F:DNA binding"/>
    <property type="evidence" value="ECO:0007669"/>
    <property type="project" value="InterPro"/>
</dbReference>
<name>A0A0F9AXN7_9ZZZZ</name>
<feature type="non-terminal residue" evidence="1">
    <location>
        <position position="1"/>
    </location>
</feature>
<reference evidence="1" key="1">
    <citation type="journal article" date="2015" name="Nature">
        <title>Complex archaea that bridge the gap between prokaryotes and eukaryotes.</title>
        <authorList>
            <person name="Spang A."/>
            <person name="Saw J.H."/>
            <person name="Jorgensen S.L."/>
            <person name="Zaremba-Niedzwiedzka K."/>
            <person name="Martijn J."/>
            <person name="Lind A.E."/>
            <person name="van Eijk R."/>
            <person name="Schleper C."/>
            <person name="Guy L."/>
            <person name="Ettema T.J."/>
        </authorList>
    </citation>
    <scope>NUCLEOTIDE SEQUENCE</scope>
</reference>
<gene>
    <name evidence="1" type="ORF">LCGC14_2857160</name>
</gene>